<sequence length="324" mass="37122">MMKKLLKLANIAFYFLMLLVFFAIGLYVAGLLEAGKNQGLAGGAIVLGYGALFGGIAFIFSFFIAYHIKHKLIVRFNWLLLLLLVITYGITHYRYLERQNKQEEKPDFKEIPPTEAKTEPTALLELRDSMKPINSDEKEMGIGFFIPNFHEHRTLYFYGAVNLEKGLTEHIPQDSIVFTLDKHKNFTTTYAPPWLLPAQLKLDYGIIHFKALGIGHEFVKIETNAQDNRIAYLDKNKGTLVGWPEYILSMNSVEFITKNNQKVHVKPLDYAGEVNADFDLITPLFVEGDWLYGVLLSDNRTENGKGWVRWRKDGKLLITYSLFS</sequence>
<keyword evidence="1" id="KW-1133">Transmembrane helix</keyword>
<keyword evidence="1" id="KW-0472">Membrane</keyword>
<evidence type="ECO:0000313" key="2">
    <source>
        <dbReference type="EMBL" id="RFN57992.1"/>
    </source>
</evidence>
<accession>A0A3E1Q7A4</accession>
<dbReference type="AlphaFoldDB" id="A0A3E1Q7A4"/>
<evidence type="ECO:0000256" key="1">
    <source>
        <dbReference type="SAM" id="Phobius"/>
    </source>
</evidence>
<organism evidence="2 3">
    <name type="scientific">Marixanthomonas ophiurae</name>
    <dbReference type="NCBI Taxonomy" id="387659"/>
    <lineage>
        <taxon>Bacteria</taxon>
        <taxon>Pseudomonadati</taxon>
        <taxon>Bacteroidota</taxon>
        <taxon>Flavobacteriia</taxon>
        <taxon>Flavobacteriales</taxon>
        <taxon>Flavobacteriaceae</taxon>
        <taxon>Marixanthomonas</taxon>
    </lineage>
</organism>
<keyword evidence="3" id="KW-1185">Reference proteome</keyword>
<proteinExistence type="predicted"/>
<keyword evidence="1" id="KW-0812">Transmembrane</keyword>
<feature type="transmembrane region" description="Helical" evidence="1">
    <location>
        <begin position="78"/>
        <end position="96"/>
    </location>
</feature>
<dbReference type="OrthoDB" id="1435846at2"/>
<feature type="transmembrane region" description="Helical" evidence="1">
    <location>
        <begin position="12"/>
        <end position="32"/>
    </location>
</feature>
<dbReference type="RefSeq" id="WP_117159941.1">
    <property type="nucleotide sequence ID" value="NZ_QVID01000002.1"/>
</dbReference>
<name>A0A3E1Q7A4_9FLAO</name>
<dbReference type="Proteomes" id="UP000261082">
    <property type="component" value="Unassembled WGS sequence"/>
</dbReference>
<dbReference type="EMBL" id="QVID01000002">
    <property type="protein sequence ID" value="RFN57992.1"/>
    <property type="molecule type" value="Genomic_DNA"/>
</dbReference>
<evidence type="ECO:0000313" key="3">
    <source>
        <dbReference type="Proteomes" id="UP000261082"/>
    </source>
</evidence>
<reference evidence="2 3" key="1">
    <citation type="journal article" date="2007" name="Int. J. Syst. Evol. Microbiol.">
        <title>Marixanthomonas ophiurae gen. nov., sp. nov., a marine bacterium of the family Flavobacteriaceae isolated from a deep-sea brittle star.</title>
        <authorList>
            <person name="Romanenko L.A."/>
            <person name="Uchino M."/>
            <person name="Frolova G.M."/>
            <person name="Mikhailov V.V."/>
        </authorList>
    </citation>
    <scope>NUCLEOTIDE SEQUENCE [LARGE SCALE GENOMIC DNA]</scope>
    <source>
        <strain evidence="2 3">KMM 3046</strain>
    </source>
</reference>
<comment type="caution">
    <text evidence="2">The sequence shown here is derived from an EMBL/GenBank/DDBJ whole genome shotgun (WGS) entry which is preliminary data.</text>
</comment>
<feature type="transmembrane region" description="Helical" evidence="1">
    <location>
        <begin position="44"/>
        <end position="66"/>
    </location>
</feature>
<protein>
    <submittedName>
        <fullName evidence="2">Uncharacterized protein</fullName>
    </submittedName>
</protein>
<gene>
    <name evidence="2" type="ORF">DZ858_12175</name>
</gene>